<dbReference type="AlphaFoldDB" id="B9RZ14"/>
<feature type="region of interest" description="Disordered" evidence="1">
    <location>
        <begin position="24"/>
        <end position="58"/>
    </location>
</feature>
<sequence>MGKGEELWDDSALINAFDNAMSSYKKMHSRKSKDNSADVSSASTDQSHAAISDLDEKSNVPSNAAIELGEAKKLTAVQENHHLDSIEPQPGIYSSGGQDALAVNDYSYVQNSEGYNQLLTQYYDIEEKRQRILHQLQQLGGYDYHYPAEGFGSSQQWGTCCSQDHSVPKSQPVICSCCPYACRCSAVPCTSFSACSFDGTCDGKLCNNSSEVMGLAKSVPLVDGDIVKIAMGAAERAISTTKTISSINSGTKGVIELTH</sequence>
<feature type="compositionally biased region" description="Polar residues" evidence="1">
    <location>
        <begin position="37"/>
        <end position="49"/>
    </location>
</feature>
<name>B9RZ14_RICCO</name>
<dbReference type="InterPro" id="IPR040424">
    <property type="entry name" value="Smn1"/>
</dbReference>
<dbReference type="PANTHER" id="PTHR39267">
    <property type="entry name" value="SURVIVAL MOTOR NEURON-LIKE PROTEIN 1"/>
    <property type="match status" value="1"/>
</dbReference>
<dbReference type="InterPro" id="IPR049481">
    <property type="entry name" value="SMN_G2-BD"/>
</dbReference>
<organism evidence="3 4">
    <name type="scientific">Ricinus communis</name>
    <name type="common">Castor bean</name>
    <dbReference type="NCBI Taxonomy" id="3988"/>
    <lineage>
        <taxon>Eukaryota</taxon>
        <taxon>Viridiplantae</taxon>
        <taxon>Streptophyta</taxon>
        <taxon>Embryophyta</taxon>
        <taxon>Tracheophyta</taxon>
        <taxon>Spermatophyta</taxon>
        <taxon>Magnoliopsida</taxon>
        <taxon>eudicotyledons</taxon>
        <taxon>Gunneridae</taxon>
        <taxon>Pentapetalae</taxon>
        <taxon>rosids</taxon>
        <taxon>fabids</taxon>
        <taxon>Malpighiales</taxon>
        <taxon>Euphorbiaceae</taxon>
        <taxon>Acalyphoideae</taxon>
        <taxon>Acalypheae</taxon>
        <taxon>Ricinus</taxon>
    </lineage>
</organism>
<dbReference type="CDD" id="cd22851">
    <property type="entry name" value="SMN_N"/>
    <property type="match status" value="1"/>
</dbReference>
<dbReference type="STRING" id="3988.B9RZ14"/>
<evidence type="ECO:0000259" key="2">
    <source>
        <dbReference type="Pfam" id="PF20636"/>
    </source>
</evidence>
<feature type="domain" description="Survival Motor Neuron Gemin2-binding" evidence="2">
    <location>
        <begin position="1"/>
        <end position="29"/>
    </location>
</feature>
<reference evidence="4" key="1">
    <citation type="journal article" date="2010" name="Nat. Biotechnol.">
        <title>Draft genome sequence of the oilseed species Ricinus communis.</title>
        <authorList>
            <person name="Chan A.P."/>
            <person name="Crabtree J."/>
            <person name="Zhao Q."/>
            <person name="Lorenzi H."/>
            <person name="Orvis J."/>
            <person name="Puiu D."/>
            <person name="Melake-Berhan A."/>
            <person name="Jones K.M."/>
            <person name="Redman J."/>
            <person name="Chen G."/>
            <person name="Cahoon E.B."/>
            <person name="Gedil M."/>
            <person name="Stanke M."/>
            <person name="Haas B.J."/>
            <person name="Wortman J.R."/>
            <person name="Fraser-Liggett C.M."/>
            <person name="Ravel J."/>
            <person name="Rabinowicz P.D."/>
        </authorList>
    </citation>
    <scope>NUCLEOTIDE SEQUENCE [LARGE SCALE GENOMIC DNA]</scope>
    <source>
        <strain evidence="4">cv. Hale</strain>
    </source>
</reference>
<dbReference type="EMBL" id="EQ973832">
    <property type="protein sequence ID" value="EEF43516.1"/>
    <property type="molecule type" value="Genomic_DNA"/>
</dbReference>
<dbReference type="InParanoid" id="B9RZ14"/>
<evidence type="ECO:0000313" key="3">
    <source>
        <dbReference type="EMBL" id="EEF43516.1"/>
    </source>
</evidence>
<evidence type="ECO:0000256" key="1">
    <source>
        <dbReference type="SAM" id="MobiDB-lite"/>
    </source>
</evidence>
<dbReference type="Proteomes" id="UP000008311">
    <property type="component" value="Unassembled WGS sequence"/>
</dbReference>
<keyword evidence="4" id="KW-1185">Reference proteome</keyword>
<accession>B9RZ14</accession>
<dbReference type="PANTHER" id="PTHR39267:SF1">
    <property type="entry name" value="SURVIVAL MOTOR NEURON PROTEIN"/>
    <property type="match status" value="1"/>
</dbReference>
<proteinExistence type="predicted"/>
<dbReference type="eggNOG" id="ENOG502RY4Z">
    <property type="taxonomic scope" value="Eukaryota"/>
</dbReference>
<gene>
    <name evidence="3" type="ORF">RCOM_1316170</name>
</gene>
<protein>
    <recommendedName>
        <fullName evidence="2">Survival Motor Neuron Gemin2-binding domain-containing protein</fullName>
    </recommendedName>
</protein>
<evidence type="ECO:0000313" key="4">
    <source>
        <dbReference type="Proteomes" id="UP000008311"/>
    </source>
</evidence>
<dbReference type="Pfam" id="PF20636">
    <property type="entry name" value="SMN_G2-BD"/>
    <property type="match status" value="1"/>
</dbReference>